<dbReference type="AlphaFoldDB" id="A0A0B1PEB8"/>
<feature type="compositionally biased region" description="Low complexity" evidence="2">
    <location>
        <begin position="34"/>
        <end position="43"/>
    </location>
</feature>
<organism evidence="4 5">
    <name type="scientific">Uncinula necator</name>
    <name type="common">Grape powdery mildew</name>
    <dbReference type="NCBI Taxonomy" id="52586"/>
    <lineage>
        <taxon>Eukaryota</taxon>
        <taxon>Fungi</taxon>
        <taxon>Dikarya</taxon>
        <taxon>Ascomycota</taxon>
        <taxon>Pezizomycotina</taxon>
        <taxon>Leotiomycetes</taxon>
        <taxon>Erysiphales</taxon>
        <taxon>Erysiphaceae</taxon>
        <taxon>Erysiphe</taxon>
    </lineage>
</organism>
<feature type="compositionally biased region" description="Low complexity" evidence="2">
    <location>
        <begin position="188"/>
        <end position="202"/>
    </location>
</feature>
<feature type="compositionally biased region" description="Polar residues" evidence="2">
    <location>
        <begin position="220"/>
        <end position="241"/>
    </location>
</feature>
<gene>
    <name evidence="4" type="ORF">EV44_g2232</name>
</gene>
<proteinExistence type="predicted"/>
<evidence type="ECO:0000259" key="3">
    <source>
        <dbReference type="SMART" id="SM00806"/>
    </source>
</evidence>
<feature type="region of interest" description="Disordered" evidence="2">
    <location>
        <begin position="894"/>
        <end position="913"/>
    </location>
</feature>
<keyword evidence="1" id="KW-0175">Coiled coil</keyword>
<feature type="compositionally biased region" description="Polar residues" evidence="2">
    <location>
        <begin position="368"/>
        <end position="381"/>
    </location>
</feature>
<keyword evidence="5" id="KW-1185">Reference proteome</keyword>
<dbReference type="EMBL" id="JNVN01000593">
    <property type="protein sequence ID" value="KHJ34979.1"/>
    <property type="molecule type" value="Genomic_DNA"/>
</dbReference>
<evidence type="ECO:0000313" key="4">
    <source>
        <dbReference type="EMBL" id="KHJ34979.1"/>
    </source>
</evidence>
<dbReference type="STRING" id="52586.A0A0B1PEB8"/>
<dbReference type="GO" id="GO:0005737">
    <property type="term" value="C:cytoplasm"/>
    <property type="evidence" value="ECO:0007669"/>
    <property type="project" value="TreeGrafter"/>
</dbReference>
<feature type="compositionally biased region" description="Polar residues" evidence="2">
    <location>
        <begin position="49"/>
        <end position="58"/>
    </location>
</feature>
<comment type="caution">
    <text evidence="4">The sequence shown here is derived from an EMBL/GenBank/DDBJ whole genome shotgun (WGS) entry which is preliminary data.</text>
</comment>
<protein>
    <submittedName>
        <fullName evidence="4">Putative actin interacting protein 3</fullName>
    </submittedName>
</protein>
<feature type="compositionally biased region" description="Basic and acidic residues" evidence="2">
    <location>
        <begin position="174"/>
        <end position="184"/>
    </location>
</feature>
<dbReference type="PANTHER" id="PTHR22741">
    <property type="entry name" value="P140CAP/SNIP-RELATED"/>
    <property type="match status" value="1"/>
</dbReference>
<evidence type="ECO:0000256" key="2">
    <source>
        <dbReference type="SAM" id="MobiDB-lite"/>
    </source>
</evidence>
<dbReference type="Gene3D" id="1.20.58.1540">
    <property type="entry name" value="Actin interacting protein 3, C-terminal domain"/>
    <property type="match status" value="1"/>
</dbReference>
<dbReference type="GO" id="GO:0051286">
    <property type="term" value="C:cell tip"/>
    <property type="evidence" value="ECO:0007669"/>
    <property type="project" value="TreeGrafter"/>
</dbReference>
<sequence length="933" mass="104361">MPTSSASMKANHQTPSIVPAHANSAEAASQLRASSSSTKSNSSGRRINPSHSFSNSPPLSQIEKSVTHLLVATKQLLETLTQWSRQQASDAQVSDVYVRLGYEFNLACRAFASINVDTSDLGNVPELLRTILESTLSQEASVESLERYLPRIRDIIINLLHGLKRKQQKLRQKQMRDVNGDHSTSRNISASSGIISESGSISVENPVSTDDIQRNKEYRTGTSNNSVPIFHNISSPSARRGQSSRDHTQTVTVKEENFPPPPPPPKVSTNAFAALQRGGELERRASRRYSTYQISKHLGASPNGIPMLPQSSPSYKRVRNDSLESLRAVQNREDQRNIRQNSSRYHAKTQLSQTTDQKSEDGTKLVETASSRNDHGNSASFLSGDKTLLSTNEKKLPFTPGDVPPTPSDQSFSQTLESRTSEIKSSPHSNNERPISSTPPPKELTLFLQYKTKVKKFLLPGGYNDLSIARLQLAFIEKFAWNTHHNGVDLPEIYIQDPVSGIRHELEDLNDIRDRSVLVLNVEALDEVKRHIDDGLGSIKKIIENVKTAVDDQQITIQRVSDRQQDTAKELSRIQTNVSLSPQESKNSIPKSITIPGKNKEDTLVQQQEVQAIRRDLAVLRQEYSSYQSDVQNSINAVRKAAENVKTAAAKACLPDMTSDSGRKYVNEGKKGLDEESDKLVAHVDDLQDTVEDLRKDVVLRGVRPLPRQLESVSRDIALAGMKLKKMKDLIKRERPIWTKIWEKELERVCKDQEDMTLIEELIVDLEDDLTKASQTFSLVEEATKEQLKDPQAPTNAGRAISRGLNQISIGDPAVAKEGVLDEVRALNPNHEDRLEAIERAEKLRARELESRREGEFEKELGNFVENGKLRKSGGYEEADRARKMKDEKIRMEVWERSNSNTQPDAISGSEKLDIKAIEDHAINKEDMDVDEG</sequence>
<feature type="region of interest" description="Disordered" evidence="2">
    <location>
        <begin position="1"/>
        <end position="58"/>
    </location>
</feature>
<evidence type="ECO:0000256" key="1">
    <source>
        <dbReference type="ARBA" id="ARBA00023054"/>
    </source>
</evidence>
<dbReference type="Pfam" id="PF03915">
    <property type="entry name" value="AIP3"/>
    <property type="match status" value="1"/>
</dbReference>
<dbReference type="HOGENOM" id="CLU_005287_0_0_1"/>
<dbReference type="OrthoDB" id="783096at2759"/>
<dbReference type="InterPro" id="IPR022782">
    <property type="entry name" value="AIP3-like_C"/>
</dbReference>
<feature type="region of interest" description="Disordered" evidence="2">
    <location>
        <begin position="295"/>
        <end position="317"/>
    </location>
</feature>
<dbReference type="InterPro" id="IPR051825">
    <property type="entry name" value="SRCIN1"/>
</dbReference>
<feature type="compositionally biased region" description="Basic and acidic residues" evidence="2">
    <location>
        <begin position="243"/>
        <end position="257"/>
    </location>
</feature>
<accession>A0A0B1PEB8</accession>
<feature type="compositionally biased region" description="Polar residues" evidence="2">
    <location>
        <begin position="408"/>
        <end position="436"/>
    </location>
</feature>
<dbReference type="SMART" id="SM00806">
    <property type="entry name" value="AIP3"/>
    <property type="match status" value="1"/>
</dbReference>
<evidence type="ECO:0000313" key="5">
    <source>
        <dbReference type="Proteomes" id="UP000030854"/>
    </source>
</evidence>
<reference evidence="4 5" key="1">
    <citation type="journal article" date="2014" name="BMC Genomics">
        <title>Adaptive genomic structural variation in the grape powdery mildew pathogen, Erysiphe necator.</title>
        <authorList>
            <person name="Jones L."/>
            <person name="Riaz S."/>
            <person name="Morales-Cruz A."/>
            <person name="Amrine K.C."/>
            <person name="McGuire B."/>
            <person name="Gubler W.D."/>
            <person name="Walker M.A."/>
            <person name="Cantu D."/>
        </authorList>
    </citation>
    <scope>NUCLEOTIDE SEQUENCE [LARGE SCALE GENOMIC DNA]</scope>
    <source>
        <strain evidence="5">c</strain>
    </source>
</reference>
<dbReference type="InterPro" id="IPR056279">
    <property type="entry name" value="Aip3p_Bud6_N"/>
</dbReference>
<dbReference type="Proteomes" id="UP000030854">
    <property type="component" value="Unassembled WGS sequence"/>
</dbReference>
<dbReference type="OMA" id="WSRKQAS"/>
<dbReference type="Pfam" id="PF23153">
    <property type="entry name" value="Aip3p_Bud6_N"/>
    <property type="match status" value="1"/>
</dbReference>
<feature type="domain" description="Actin interacting protein 3 C-terminal" evidence="3">
    <location>
        <begin position="447"/>
        <end position="888"/>
    </location>
</feature>
<name>A0A0B1PEB8_UNCNE</name>
<feature type="compositionally biased region" description="Polar residues" evidence="2">
    <location>
        <begin position="1"/>
        <end position="16"/>
    </location>
</feature>
<dbReference type="GO" id="GO:0030010">
    <property type="term" value="P:establishment of cell polarity"/>
    <property type="evidence" value="ECO:0007669"/>
    <property type="project" value="TreeGrafter"/>
</dbReference>
<dbReference type="InterPro" id="IPR005613">
    <property type="entry name" value="AIP3_C"/>
</dbReference>
<feature type="region of interest" description="Disordered" evidence="2">
    <location>
        <begin position="168"/>
        <end position="270"/>
    </location>
</feature>
<dbReference type="PANTHER" id="PTHR22741:SF10">
    <property type="entry name" value="COILED-COIL DOMAIN-CONTAINING PROTEIN CG32809"/>
    <property type="match status" value="1"/>
</dbReference>
<feature type="compositionally biased region" description="Polar residues" evidence="2">
    <location>
        <begin position="338"/>
        <end position="356"/>
    </location>
</feature>
<dbReference type="GO" id="GO:0005519">
    <property type="term" value="F:cytoskeletal regulatory protein binding"/>
    <property type="evidence" value="ECO:0007669"/>
    <property type="project" value="InterPro"/>
</dbReference>
<feature type="region of interest" description="Disordered" evidence="2">
    <location>
        <begin position="331"/>
        <end position="442"/>
    </location>
</feature>